<dbReference type="GO" id="GO:0008422">
    <property type="term" value="F:beta-glucosidase activity"/>
    <property type="evidence" value="ECO:0007669"/>
    <property type="project" value="TreeGrafter"/>
</dbReference>
<dbReference type="EMBL" id="KK583210">
    <property type="protein sequence ID" value="KDO28538.1"/>
    <property type="molecule type" value="Genomic_DNA"/>
</dbReference>
<dbReference type="GeneID" id="24128745"/>
<evidence type="ECO:0000256" key="1">
    <source>
        <dbReference type="ARBA" id="ARBA00010838"/>
    </source>
</evidence>
<dbReference type="Pfam" id="PF00232">
    <property type="entry name" value="Glyco_hydro_1"/>
    <property type="match status" value="1"/>
</dbReference>
<keyword evidence="2" id="KW-0378">Hydrolase</keyword>
<dbReference type="OMA" id="LVAHMMF"/>
<feature type="chain" id="PRO_5001634360" description="Beta-glucosidase" evidence="6">
    <location>
        <begin position="19"/>
        <end position="567"/>
    </location>
</feature>
<keyword evidence="6" id="KW-0732">Signal</keyword>
<evidence type="ECO:0000313" key="7">
    <source>
        <dbReference type="EMBL" id="KDO28538.1"/>
    </source>
</evidence>
<dbReference type="Proteomes" id="UP000030745">
    <property type="component" value="Unassembled WGS sequence"/>
</dbReference>
<reference evidence="7 8" key="1">
    <citation type="journal article" date="2013" name="PLoS Genet.">
        <title>Distinctive expansion of potential virulence genes in the genome of the oomycete fish pathogen Saprolegnia parasitica.</title>
        <authorList>
            <person name="Jiang R.H."/>
            <person name="de Bruijn I."/>
            <person name="Haas B.J."/>
            <person name="Belmonte R."/>
            <person name="Lobach L."/>
            <person name="Christie J."/>
            <person name="van den Ackerveken G."/>
            <person name="Bottin A."/>
            <person name="Bulone V."/>
            <person name="Diaz-Moreno S.M."/>
            <person name="Dumas B."/>
            <person name="Fan L."/>
            <person name="Gaulin E."/>
            <person name="Govers F."/>
            <person name="Grenville-Briggs L.J."/>
            <person name="Horner N.R."/>
            <person name="Levin J.Z."/>
            <person name="Mammella M."/>
            <person name="Meijer H.J."/>
            <person name="Morris P."/>
            <person name="Nusbaum C."/>
            <person name="Oome S."/>
            <person name="Phillips A.J."/>
            <person name="van Rooyen D."/>
            <person name="Rzeszutek E."/>
            <person name="Saraiva M."/>
            <person name="Secombes C.J."/>
            <person name="Seidl M.F."/>
            <person name="Snel B."/>
            <person name="Stassen J.H."/>
            <person name="Sykes S."/>
            <person name="Tripathy S."/>
            <person name="van den Berg H."/>
            <person name="Vega-Arreguin J.C."/>
            <person name="Wawra S."/>
            <person name="Young S.K."/>
            <person name="Zeng Q."/>
            <person name="Dieguez-Uribeondo J."/>
            <person name="Russ C."/>
            <person name="Tyler B.M."/>
            <person name="van West P."/>
        </authorList>
    </citation>
    <scope>NUCLEOTIDE SEQUENCE [LARGE SCALE GENOMIC DNA]</scope>
    <source>
        <strain evidence="7 8">CBS 223.65</strain>
    </source>
</reference>
<dbReference type="VEuPathDB" id="FungiDB:SPRG_06396"/>
<accession>A0A067CDF3</accession>
<protein>
    <recommendedName>
        <fullName evidence="9">Beta-glucosidase</fullName>
    </recommendedName>
</protein>
<comment type="similarity">
    <text evidence="1 4">Belongs to the glycosyl hydrolase 1 family.</text>
</comment>
<evidence type="ECO:0008006" key="9">
    <source>
        <dbReference type="Google" id="ProtNLM"/>
    </source>
</evidence>
<evidence type="ECO:0000256" key="6">
    <source>
        <dbReference type="SAM" id="SignalP"/>
    </source>
</evidence>
<evidence type="ECO:0000256" key="2">
    <source>
        <dbReference type="ARBA" id="ARBA00022801"/>
    </source>
</evidence>
<evidence type="ECO:0000313" key="8">
    <source>
        <dbReference type="Proteomes" id="UP000030745"/>
    </source>
</evidence>
<feature type="signal peptide" evidence="6">
    <location>
        <begin position="1"/>
        <end position="18"/>
    </location>
</feature>
<dbReference type="OrthoDB" id="65569at2759"/>
<proteinExistence type="inferred from homology"/>
<dbReference type="KEGG" id="spar:SPRG_06396"/>
<evidence type="ECO:0000256" key="4">
    <source>
        <dbReference type="RuleBase" id="RU003690"/>
    </source>
</evidence>
<organism evidence="7 8">
    <name type="scientific">Saprolegnia parasitica (strain CBS 223.65)</name>
    <dbReference type="NCBI Taxonomy" id="695850"/>
    <lineage>
        <taxon>Eukaryota</taxon>
        <taxon>Sar</taxon>
        <taxon>Stramenopiles</taxon>
        <taxon>Oomycota</taxon>
        <taxon>Saprolegniomycetes</taxon>
        <taxon>Saprolegniales</taxon>
        <taxon>Saprolegniaceae</taxon>
        <taxon>Saprolegnia</taxon>
    </lineage>
</organism>
<dbReference type="PRINTS" id="PR00131">
    <property type="entry name" value="GLHYDRLASE1"/>
</dbReference>
<name>A0A067CDF3_SAPPC</name>
<keyword evidence="5" id="KW-0812">Transmembrane</keyword>
<dbReference type="InterPro" id="IPR017853">
    <property type="entry name" value="GH"/>
</dbReference>
<dbReference type="InterPro" id="IPR001360">
    <property type="entry name" value="Glyco_hydro_1"/>
</dbReference>
<keyword evidence="5" id="KW-0472">Membrane</keyword>
<dbReference type="PANTHER" id="PTHR10353">
    <property type="entry name" value="GLYCOSYL HYDROLASE"/>
    <property type="match status" value="1"/>
</dbReference>
<keyword evidence="3" id="KW-0326">Glycosidase</keyword>
<evidence type="ECO:0000256" key="5">
    <source>
        <dbReference type="SAM" id="Phobius"/>
    </source>
</evidence>
<dbReference type="Gene3D" id="3.20.20.80">
    <property type="entry name" value="Glycosidases"/>
    <property type="match status" value="1"/>
</dbReference>
<dbReference type="FunFam" id="3.20.20.80:FF:000099">
    <property type="entry name" value="Lactase-phlorizin hydrolase, putative"/>
    <property type="match status" value="1"/>
</dbReference>
<dbReference type="RefSeq" id="XP_012200604.1">
    <property type="nucleotide sequence ID" value="XM_012345214.1"/>
</dbReference>
<keyword evidence="5" id="KW-1133">Transmembrane helix</keyword>
<feature type="transmembrane region" description="Helical" evidence="5">
    <location>
        <begin position="522"/>
        <end position="545"/>
    </location>
</feature>
<sequence>MAKVAALLLLVLVGATATAPTTKCFPDGFFLGTATAAYQVEGGVNETGRTSSIWDDFCRSRDDLQCANVADDMLHRYESDIKIMQDMGLTSFRLSISWSRVMTWSPATKRMVRNNDGIAFYHRLLDAVIRAKMAPIVTLYHWDLPSALYVGSGGWLSRDIVPHFKEYANLMFDEFGHKVPIWTTFNEPWSFCVGGYGEGYHAPGLSHSDTASYLAAHHVLLAHAAVVRLFHSRRHQFYPSAQIGIVLNSDMPFPLDPNSPEDVATSERKLQFSLGWFLSPIVYGDYPDVMKAYAGDHLPVFSDDEKAHLQGTYDVFMVNYYSSSVVTDCNSTRSTVTCDSLKQGWQRDAGVDNARAPPGARPGSVNAQGDPLCGWFSGYPDGYLPLTRWVHAHNTSTPILLTENGWCGNATIDNQDQLWYFQTHLDRVWQGLQEGLPLIGYTAWSFLDNYEWGSFEPRFGLFYVNYTTQTGGKESYDPVPSDLARIPRPAATWFANVAQTRCLMPDATTRLDAQPTQGVPSWLQGVIYLGYTAPMAIAFVAMLAFHGHLPRVSAAVAKETTPLLRTA</sequence>
<dbReference type="AlphaFoldDB" id="A0A067CDF3"/>
<evidence type="ECO:0000256" key="3">
    <source>
        <dbReference type="ARBA" id="ARBA00023295"/>
    </source>
</evidence>
<dbReference type="GO" id="GO:0005975">
    <property type="term" value="P:carbohydrate metabolic process"/>
    <property type="evidence" value="ECO:0007669"/>
    <property type="project" value="InterPro"/>
</dbReference>
<gene>
    <name evidence="7" type="ORF">SPRG_06396</name>
</gene>
<dbReference type="SUPFAM" id="SSF51445">
    <property type="entry name" value="(Trans)glycosidases"/>
    <property type="match status" value="1"/>
</dbReference>
<dbReference type="STRING" id="695850.A0A067CDF3"/>
<dbReference type="PANTHER" id="PTHR10353:SF36">
    <property type="entry name" value="LP05116P"/>
    <property type="match status" value="1"/>
</dbReference>
<keyword evidence="8" id="KW-1185">Reference proteome</keyword>